<accession>A0A402D326</accession>
<organism evidence="1 2">
    <name type="scientific">Capsulimonas corticalis</name>
    <dbReference type="NCBI Taxonomy" id="2219043"/>
    <lineage>
        <taxon>Bacteria</taxon>
        <taxon>Bacillati</taxon>
        <taxon>Armatimonadota</taxon>
        <taxon>Armatimonadia</taxon>
        <taxon>Capsulimonadales</taxon>
        <taxon>Capsulimonadaceae</taxon>
        <taxon>Capsulimonas</taxon>
    </lineage>
</organism>
<dbReference type="Gene3D" id="2.60.120.260">
    <property type="entry name" value="Galactose-binding domain-like"/>
    <property type="match status" value="1"/>
</dbReference>
<protein>
    <submittedName>
        <fullName evidence="1">Uncharacterized protein</fullName>
    </submittedName>
</protein>
<keyword evidence="2" id="KW-1185">Reference proteome</keyword>
<sequence length="392" mass="41087">MISKRSRVFWAALALTCAGFGALRAPAEPPSADPPETVVKNDAAGWMWYGMDPYENAALPDGAAHAGGPGTYAMYTFQGSGVDVYGMCAMTVVADRRSHRVGKVTVSIDDKDQATIDLSAATTDAHFKIFSITGLPAGNHVIQITPVGGWAVIDSLAIKGGGTPPAGSEKNSGGPDGAAGAASDLNRHLVGYWPCDDDSSLVVSDQSGHGHSGKLQAGAAWSGDRKMGMSSITFLHPGGVEIPGAVVDNTKSFTVACWVKLANLNSFQSFVSLDGPEQSAFCLQMRQDTRHFAFSMDPEHAESVTSAAIGRWFHLAGVYSAANKTITLFVNGAQESVSHVPPQQRADGPTVFGRAKAAGGFSEFATGVIDEVQLYDTALAPVDIRTIYSMGQ</sequence>
<reference evidence="1 2" key="1">
    <citation type="journal article" date="2019" name="Int. J. Syst. Evol. Microbiol.">
        <title>Capsulimonas corticalis gen. nov., sp. nov., an aerobic capsulated bacterium, of a novel bacterial order, Capsulimonadales ord. nov., of the class Armatimonadia of the phylum Armatimonadetes.</title>
        <authorList>
            <person name="Li J."/>
            <person name="Kudo C."/>
            <person name="Tonouchi A."/>
        </authorList>
    </citation>
    <scope>NUCLEOTIDE SEQUENCE [LARGE SCALE GENOMIC DNA]</scope>
    <source>
        <strain evidence="1 2">AX-7</strain>
    </source>
</reference>
<dbReference type="InterPro" id="IPR042837">
    <property type="entry name" value="PTX3"/>
</dbReference>
<gene>
    <name evidence="1" type="ORF">CCAX7_003930</name>
</gene>
<dbReference type="EMBL" id="AP025739">
    <property type="protein sequence ID" value="BDI28342.1"/>
    <property type="molecule type" value="Genomic_DNA"/>
</dbReference>
<dbReference type="GO" id="GO:0006955">
    <property type="term" value="P:immune response"/>
    <property type="evidence" value="ECO:0007669"/>
    <property type="project" value="InterPro"/>
</dbReference>
<dbReference type="Proteomes" id="UP000287394">
    <property type="component" value="Chromosome"/>
</dbReference>
<dbReference type="KEGG" id="ccot:CCAX7_003930"/>
<dbReference type="PANTHER" id="PTHR46943">
    <property type="entry name" value="PENTRAXIN-RELATED PROTEIN PTX3"/>
    <property type="match status" value="1"/>
</dbReference>
<dbReference type="InterPro" id="IPR013320">
    <property type="entry name" value="ConA-like_dom_sf"/>
</dbReference>
<dbReference type="SUPFAM" id="SSF49899">
    <property type="entry name" value="Concanavalin A-like lectins/glucanases"/>
    <property type="match status" value="1"/>
</dbReference>
<dbReference type="PANTHER" id="PTHR46943:SF1">
    <property type="entry name" value="PENTRAXIN-RELATED PROTEIN PTX3"/>
    <property type="match status" value="1"/>
</dbReference>
<evidence type="ECO:0000313" key="1">
    <source>
        <dbReference type="EMBL" id="BDI28342.1"/>
    </source>
</evidence>
<dbReference type="RefSeq" id="WP_119323909.1">
    <property type="nucleotide sequence ID" value="NZ_AP025739.1"/>
</dbReference>
<dbReference type="Gene3D" id="2.60.120.200">
    <property type="match status" value="1"/>
</dbReference>
<evidence type="ECO:0000313" key="2">
    <source>
        <dbReference type="Proteomes" id="UP000287394"/>
    </source>
</evidence>
<dbReference type="AlphaFoldDB" id="A0A402D326"/>
<dbReference type="Pfam" id="PF13385">
    <property type="entry name" value="Laminin_G_3"/>
    <property type="match status" value="1"/>
</dbReference>
<dbReference type="InterPro" id="IPR006558">
    <property type="entry name" value="LamG-like"/>
</dbReference>
<dbReference type="SMART" id="SM00560">
    <property type="entry name" value="LamGL"/>
    <property type="match status" value="1"/>
</dbReference>
<dbReference type="OrthoDB" id="258532at2"/>
<proteinExistence type="predicted"/>
<name>A0A402D326_9BACT</name>